<evidence type="ECO:0000256" key="14">
    <source>
        <dbReference type="PIRSR" id="PIRSR606262-3"/>
    </source>
</evidence>
<dbReference type="InterPro" id="IPR002125">
    <property type="entry name" value="CMP_dCMP_dom"/>
</dbReference>
<evidence type="ECO:0000256" key="13">
    <source>
        <dbReference type="PIRSR" id="PIRSR606262-2"/>
    </source>
</evidence>
<dbReference type="GO" id="GO:0005829">
    <property type="term" value="C:cytosol"/>
    <property type="evidence" value="ECO:0007669"/>
    <property type="project" value="TreeGrafter"/>
</dbReference>
<feature type="binding site" evidence="14">
    <location>
        <position position="92"/>
    </location>
    <ligand>
        <name>Zn(2+)</name>
        <dbReference type="ChEBI" id="CHEBI:29105"/>
        <note>catalytic</note>
    </ligand>
</feature>
<evidence type="ECO:0000256" key="10">
    <source>
        <dbReference type="ARBA" id="ARBA00049252"/>
    </source>
</evidence>
<dbReference type="InterPro" id="IPR016193">
    <property type="entry name" value="Cytidine_deaminase-like"/>
</dbReference>
<organism evidence="17">
    <name type="scientific">Methylobacterium bullatum</name>
    <dbReference type="NCBI Taxonomy" id="570505"/>
    <lineage>
        <taxon>Bacteria</taxon>
        <taxon>Pseudomonadati</taxon>
        <taxon>Pseudomonadota</taxon>
        <taxon>Alphaproteobacteria</taxon>
        <taxon>Hyphomicrobiales</taxon>
        <taxon>Methylobacteriaceae</taxon>
        <taxon>Methylobacterium</taxon>
    </lineage>
</organism>
<dbReference type="InterPro" id="IPR016192">
    <property type="entry name" value="APOBEC/CMP_deaminase_Zn-bd"/>
</dbReference>
<dbReference type="InterPro" id="IPR006262">
    <property type="entry name" value="Cyt_deam_tetra"/>
</dbReference>
<keyword evidence="8 14" id="KW-0862">Zinc</keyword>
<evidence type="ECO:0000313" key="17">
    <source>
        <dbReference type="EMBL" id="CAA2099782.1"/>
    </source>
</evidence>
<feature type="binding site" evidence="13">
    <location>
        <begin position="48"/>
        <end position="54"/>
    </location>
    <ligand>
        <name>substrate</name>
    </ligand>
</feature>
<accession>A0A679IM87</accession>
<dbReference type="InterPro" id="IPR050202">
    <property type="entry name" value="Cyt/Deoxycyt_deaminase"/>
</dbReference>
<evidence type="ECO:0000256" key="2">
    <source>
        <dbReference type="ARBA" id="ARBA00003949"/>
    </source>
</evidence>
<dbReference type="GO" id="GO:0072527">
    <property type="term" value="P:pyrimidine-containing compound metabolic process"/>
    <property type="evidence" value="ECO:0007669"/>
    <property type="project" value="UniProtKB-ARBA"/>
</dbReference>
<evidence type="ECO:0000256" key="15">
    <source>
        <dbReference type="RuleBase" id="RU364006"/>
    </source>
</evidence>
<evidence type="ECO:0000256" key="9">
    <source>
        <dbReference type="ARBA" id="ARBA00032005"/>
    </source>
</evidence>
<dbReference type="GO" id="GO:0008270">
    <property type="term" value="F:zinc ion binding"/>
    <property type="evidence" value="ECO:0007669"/>
    <property type="project" value="UniProtKB-UniRule"/>
</dbReference>
<evidence type="ECO:0000256" key="1">
    <source>
        <dbReference type="ARBA" id="ARBA00001947"/>
    </source>
</evidence>
<evidence type="ECO:0000259" key="16">
    <source>
        <dbReference type="PROSITE" id="PS51747"/>
    </source>
</evidence>
<dbReference type="PROSITE" id="PS00903">
    <property type="entry name" value="CYT_DCMP_DEAMINASES_1"/>
    <property type="match status" value="1"/>
</dbReference>
<feature type="domain" description="CMP/dCMP-type deaminase" evidence="16">
    <location>
        <begin position="7"/>
        <end position="134"/>
    </location>
</feature>
<feature type="active site" description="Proton donor" evidence="12">
    <location>
        <position position="61"/>
    </location>
</feature>
<comment type="similarity">
    <text evidence="3 15">Belongs to the cytidine and deoxycytidylate deaminase family.</text>
</comment>
<dbReference type="SUPFAM" id="SSF53927">
    <property type="entry name" value="Cytidine deaminase-like"/>
    <property type="match status" value="1"/>
</dbReference>
<dbReference type="PROSITE" id="PS51747">
    <property type="entry name" value="CYT_DCMP_DEAMINASES_2"/>
    <property type="match status" value="1"/>
</dbReference>
<evidence type="ECO:0000256" key="12">
    <source>
        <dbReference type="PIRSR" id="PIRSR606262-1"/>
    </source>
</evidence>
<dbReference type="AlphaFoldDB" id="A0A679IM87"/>
<name>A0A679IM87_9HYPH</name>
<feature type="binding site" evidence="14">
    <location>
        <position position="59"/>
    </location>
    <ligand>
        <name>Zn(2+)</name>
        <dbReference type="ChEBI" id="CHEBI:29105"/>
        <note>catalytic</note>
    </ligand>
</feature>
<dbReference type="NCBIfam" id="TIGR01354">
    <property type="entry name" value="cyt_deam_tetra"/>
    <property type="match status" value="1"/>
</dbReference>
<comment type="catalytic activity">
    <reaction evidence="10 15">
        <text>2'-deoxycytidine + H2O + H(+) = 2'-deoxyuridine + NH4(+)</text>
        <dbReference type="Rhea" id="RHEA:13433"/>
        <dbReference type="ChEBI" id="CHEBI:15377"/>
        <dbReference type="ChEBI" id="CHEBI:15378"/>
        <dbReference type="ChEBI" id="CHEBI:15698"/>
        <dbReference type="ChEBI" id="CHEBI:16450"/>
        <dbReference type="ChEBI" id="CHEBI:28938"/>
        <dbReference type="EC" id="3.5.4.5"/>
    </reaction>
</comment>
<evidence type="ECO:0000256" key="8">
    <source>
        <dbReference type="ARBA" id="ARBA00022833"/>
    </source>
</evidence>
<comment type="catalytic activity">
    <reaction evidence="11 15">
        <text>cytidine + H2O + H(+) = uridine + NH4(+)</text>
        <dbReference type="Rhea" id="RHEA:16069"/>
        <dbReference type="ChEBI" id="CHEBI:15377"/>
        <dbReference type="ChEBI" id="CHEBI:15378"/>
        <dbReference type="ChEBI" id="CHEBI:16704"/>
        <dbReference type="ChEBI" id="CHEBI:17562"/>
        <dbReference type="ChEBI" id="CHEBI:28938"/>
        <dbReference type="EC" id="3.5.4.5"/>
    </reaction>
</comment>
<dbReference type="PANTHER" id="PTHR11644:SF2">
    <property type="entry name" value="CYTIDINE DEAMINASE"/>
    <property type="match status" value="1"/>
</dbReference>
<dbReference type="PANTHER" id="PTHR11644">
    <property type="entry name" value="CYTIDINE DEAMINASE"/>
    <property type="match status" value="1"/>
</dbReference>
<dbReference type="CDD" id="cd01283">
    <property type="entry name" value="cytidine_deaminase"/>
    <property type="match status" value="1"/>
</dbReference>
<dbReference type="GO" id="GO:0004126">
    <property type="term" value="F:cytidine deaminase activity"/>
    <property type="evidence" value="ECO:0007669"/>
    <property type="project" value="UniProtKB-UniRule"/>
</dbReference>
<dbReference type="FunFam" id="3.40.140.10:FF:000008">
    <property type="entry name" value="Cytidine deaminase"/>
    <property type="match status" value="1"/>
</dbReference>
<evidence type="ECO:0000256" key="11">
    <source>
        <dbReference type="ARBA" id="ARBA00049558"/>
    </source>
</evidence>
<evidence type="ECO:0000256" key="3">
    <source>
        <dbReference type="ARBA" id="ARBA00006576"/>
    </source>
</evidence>
<sequence length="145" mass="14807">MTDTIGADLAALFEAAAAAKSLAYAPYSDFPVGAALRDEHGRLHAGCNVENAAYPVGTCAEAGAIAAMVAGGGRAITAILITGNGPNLVTPCGACRQRIREFAAPGTPIHIAGPEGIRQSFTLQALLPDSFGPDNLHRKNPRANA</sequence>
<dbReference type="Pfam" id="PF00383">
    <property type="entry name" value="dCMP_cyt_deam_1"/>
    <property type="match status" value="1"/>
</dbReference>
<evidence type="ECO:0000256" key="4">
    <source>
        <dbReference type="ARBA" id="ARBA00012783"/>
    </source>
</evidence>
<dbReference type="GO" id="GO:0042802">
    <property type="term" value="F:identical protein binding"/>
    <property type="evidence" value="ECO:0007669"/>
    <property type="project" value="UniProtKB-ARBA"/>
</dbReference>
<dbReference type="EC" id="3.5.4.5" evidence="4 15"/>
<dbReference type="NCBIfam" id="NF004064">
    <property type="entry name" value="PRK05578.1"/>
    <property type="match status" value="1"/>
</dbReference>
<keyword evidence="6 14" id="KW-0479">Metal-binding</keyword>
<feature type="binding site" evidence="14">
    <location>
        <position position="95"/>
    </location>
    <ligand>
        <name>Zn(2+)</name>
        <dbReference type="ChEBI" id="CHEBI:29105"/>
        <note>catalytic</note>
    </ligand>
</feature>
<evidence type="ECO:0000256" key="6">
    <source>
        <dbReference type="ARBA" id="ARBA00022723"/>
    </source>
</evidence>
<protein>
    <recommendedName>
        <fullName evidence="5 15">Cytidine deaminase</fullName>
        <ecNumber evidence="4 15">3.5.4.5</ecNumber>
    </recommendedName>
    <alternativeName>
        <fullName evidence="9 15">Cytidine aminohydrolase</fullName>
    </alternativeName>
</protein>
<comment type="function">
    <text evidence="2 15">This enzyme scavenges exogenous and endogenous cytidine and 2'-deoxycytidine for UMP synthesis.</text>
</comment>
<dbReference type="EMBL" id="LR743504">
    <property type="protein sequence ID" value="CAA2099782.1"/>
    <property type="molecule type" value="Genomic_DNA"/>
</dbReference>
<dbReference type="Gene3D" id="3.40.140.10">
    <property type="entry name" value="Cytidine Deaminase, domain 2"/>
    <property type="match status" value="1"/>
</dbReference>
<reference evidence="17" key="1">
    <citation type="submission" date="2019-12" db="EMBL/GenBank/DDBJ databases">
        <authorList>
            <person name="Cremers G."/>
        </authorList>
    </citation>
    <scope>NUCLEOTIDE SEQUENCE</scope>
    <source>
        <strain evidence="17">Mbul1</strain>
    </source>
</reference>
<keyword evidence="7 15" id="KW-0378">Hydrolase</keyword>
<dbReference type="GO" id="GO:0055086">
    <property type="term" value="P:nucleobase-containing small molecule metabolic process"/>
    <property type="evidence" value="ECO:0007669"/>
    <property type="project" value="UniProtKB-ARBA"/>
</dbReference>
<proteinExistence type="inferred from homology"/>
<evidence type="ECO:0000256" key="7">
    <source>
        <dbReference type="ARBA" id="ARBA00022801"/>
    </source>
</evidence>
<gene>
    <name evidence="17" type="primary">cdd</name>
    <name evidence="17" type="ORF">MBUL_00327</name>
</gene>
<evidence type="ECO:0000256" key="5">
    <source>
        <dbReference type="ARBA" id="ARBA00018266"/>
    </source>
</evidence>
<comment type="cofactor">
    <cofactor evidence="1 14 15">
        <name>Zn(2+)</name>
        <dbReference type="ChEBI" id="CHEBI:29105"/>
    </cofactor>
</comment>